<reference evidence="4 5" key="1">
    <citation type="submission" date="2018-08" db="EMBL/GenBank/DDBJ databases">
        <title>A genome reference for cultivated species of the human gut microbiota.</title>
        <authorList>
            <person name="Zou Y."/>
            <person name="Xue W."/>
            <person name="Luo G."/>
        </authorList>
    </citation>
    <scope>NUCLEOTIDE SEQUENCE [LARGE SCALE GENOMIC DNA]</scope>
    <source>
        <strain evidence="3 5">AM40-15AC</strain>
        <strain evidence="2 4">TM09-19AC</strain>
    </source>
</reference>
<comment type="caution">
    <text evidence="2">The sequence shown here is derived from an EMBL/GenBank/DDBJ whole genome shotgun (WGS) entry which is preliminary data.</text>
</comment>
<protein>
    <submittedName>
        <fullName evidence="2">Type II toxin-antitoxin system RelE/ParE family toxin</fullName>
    </submittedName>
</protein>
<dbReference type="AlphaFoldDB" id="A0A3E4EX11"/>
<proteinExistence type="predicted"/>
<keyword evidence="1" id="KW-1277">Toxin-antitoxin system</keyword>
<evidence type="ECO:0000313" key="5">
    <source>
        <dbReference type="Proteomes" id="UP000284883"/>
    </source>
</evidence>
<dbReference type="Pfam" id="PF05016">
    <property type="entry name" value="ParE_toxin"/>
    <property type="match status" value="1"/>
</dbReference>
<dbReference type="Proteomes" id="UP000260664">
    <property type="component" value="Unassembled WGS sequence"/>
</dbReference>
<dbReference type="Gene3D" id="3.30.2310.20">
    <property type="entry name" value="RelE-like"/>
    <property type="match status" value="1"/>
</dbReference>
<organism evidence="2 4">
    <name type="scientific">Dorea formicigenerans</name>
    <dbReference type="NCBI Taxonomy" id="39486"/>
    <lineage>
        <taxon>Bacteria</taxon>
        <taxon>Bacillati</taxon>
        <taxon>Bacillota</taxon>
        <taxon>Clostridia</taxon>
        <taxon>Lachnospirales</taxon>
        <taxon>Lachnospiraceae</taxon>
        <taxon>Dorea</taxon>
    </lineage>
</organism>
<evidence type="ECO:0000313" key="3">
    <source>
        <dbReference type="EMBL" id="RHB42667.1"/>
    </source>
</evidence>
<evidence type="ECO:0000313" key="2">
    <source>
        <dbReference type="EMBL" id="RGI81209.1"/>
    </source>
</evidence>
<gene>
    <name evidence="3" type="ORF">DW885_01185</name>
    <name evidence="2" type="ORF">DXD84_13510</name>
</gene>
<accession>A0A3E4EX11</accession>
<dbReference type="InterPro" id="IPR007712">
    <property type="entry name" value="RelE/ParE_toxin"/>
</dbReference>
<dbReference type="EMBL" id="QSGQ01000001">
    <property type="protein sequence ID" value="RHB42667.1"/>
    <property type="molecule type" value="Genomic_DNA"/>
</dbReference>
<sequence length="88" mass="10294">MHRPSKSNYAFIFDVETAIKVSDHILDGIERLGDFPDSGSRTPDDWLKEQGYRMAISGKYVSIYRVIKDIVYIYHIADTRTEYTKLFK</sequence>
<evidence type="ECO:0000313" key="4">
    <source>
        <dbReference type="Proteomes" id="UP000260664"/>
    </source>
</evidence>
<name>A0A3E4EX11_9FIRM</name>
<dbReference type="EMBL" id="QSOI01000024">
    <property type="protein sequence ID" value="RGI81209.1"/>
    <property type="molecule type" value="Genomic_DNA"/>
</dbReference>
<evidence type="ECO:0000256" key="1">
    <source>
        <dbReference type="ARBA" id="ARBA00022649"/>
    </source>
</evidence>
<dbReference type="Proteomes" id="UP000284883">
    <property type="component" value="Unassembled WGS sequence"/>
</dbReference>
<dbReference type="InterPro" id="IPR035093">
    <property type="entry name" value="RelE/ParE_toxin_dom_sf"/>
</dbReference>